<evidence type="ECO:0000259" key="2">
    <source>
        <dbReference type="Pfam" id="PF26078"/>
    </source>
</evidence>
<keyword evidence="1" id="KW-0472">Membrane</keyword>
<gene>
    <name evidence="3" type="ORF">HCT46_07780</name>
</gene>
<feature type="transmembrane region" description="Helical" evidence="1">
    <location>
        <begin position="34"/>
        <end position="53"/>
    </location>
</feature>
<evidence type="ECO:0000256" key="1">
    <source>
        <dbReference type="SAM" id="Phobius"/>
    </source>
</evidence>
<dbReference type="InterPro" id="IPR058531">
    <property type="entry name" value="Baseplate_J_M"/>
</dbReference>
<dbReference type="Proteomes" id="UP000752013">
    <property type="component" value="Unassembled WGS sequence"/>
</dbReference>
<dbReference type="PANTHER" id="PTHR37829:SF3">
    <property type="entry name" value="PROTEIN JAYE-RELATED"/>
    <property type="match status" value="1"/>
</dbReference>
<reference evidence="3" key="1">
    <citation type="submission" date="2020-03" db="EMBL/GenBank/DDBJ databases">
        <title>Spirochaetal bacteria isolated from arthropods constitute a novel genus Entomospira genus novum within the order Spirochaetales.</title>
        <authorList>
            <person name="Grana-Miraglia L."/>
            <person name="Sikutova S."/>
            <person name="Fingerle V."/>
            <person name="Sing A."/>
            <person name="Castillo-Ramirez S."/>
            <person name="Margos G."/>
            <person name="Rudolf I."/>
        </authorList>
    </citation>
    <scope>NUCLEOTIDE SEQUENCE</scope>
    <source>
        <strain evidence="3">BR208</strain>
    </source>
</reference>
<accession>A0A968GDF5</accession>
<dbReference type="EMBL" id="JAATLK010000005">
    <property type="protein sequence ID" value="NIZ47812.1"/>
    <property type="molecule type" value="Genomic_DNA"/>
</dbReference>
<evidence type="ECO:0000313" key="3">
    <source>
        <dbReference type="EMBL" id="NIZ47812.1"/>
    </source>
</evidence>
<organism evidence="3 4">
    <name type="scientific">Entomospira nematocerorum</name>
    <dbReference type="NCBI Taxonomy" id="2719987"/>
    <lineage>
        <taxon>Bacteria</taxon>
        <taxon>Pseudomonadati</taxon>
        <taxon>Spirochaetota</taxon>
        <taxon>Spirochaetia</taxon>
        <taxon>Spirochaetales</taxon>
        <taxon>Spirochaetaceae</taxon>
        <taxon>Entomospira</taxon>
    </lineage>
</organism>
<name>A0A968GDF5_9SPIO</name>
<dbReference type="AlphaFoldDB" id="A0A968GDF5"/>
<dbReference type="RefSeq" id="WP_167704611.1">
    <property type="nucleotide sequence ID" value="NZ_CP118172.1"/>
</dbReference>
<protein>
    <recommendedName>
        <fullName evidence="2">Baseplate J-like central domain-containing protein</fullName>
    </recommendedName>
</protein>
<comment type="caution">
    <text evidence="3">The sequence shown here is derived from an EMBL/GenBank/DDBJ whole genome shotgun (WGS) entry which is preliminary data.</text>
</comment>
<keyword evidence="1" id="KW-1133">Transmembrane helix</keyword>
<feature type="domain" description="Baseplate J-like central" evidence="2">
    <location>
        <begin position="189"/>
        <end position="257"/>
    </location>
</feature>
<dbReference type="PANTHER" id="PTHR37829">
    <property type="entry name" value="PHAGE-LIKE ELEMENT PBSX PROTEIN XKDT"/>
    <property type="match status" value="1"/>
</dbReference>
<dbReference type="InterPro" id="IPR052399">
    <property type="entry name" value="Phage_Baseplate_Assmbl_Protein"/>
</dbReference>
<keyword evidence="1" id="KW-0812">Transmembrane</keyword>
<proteinExistence type="predicted"/>
<keyword evidence="4" id="KW-1185">Reference proteome</keyword>
<dbReference type="Pfam" id="PF26078">
    <property type="entry name" value="Baseplate_J_M"/>
    <property type="match status" value="1"/>
</dbReference>
<evidence type="ECO:0000313" key="4">
    <source>
        <dbReference type="Proteomes" id="UP000752013"/>
    </source>
</evidence>
<sequence>MHTPSRKEIYDQILASMQSSLKERGATLPLSSRSVWSVLAGVLASALGILYIYGSWIYRQIFPQTQDESALLLEGERFGLFPKAATPTKVTAIASGLVGSLIPSGWQASVQGSLFSVEESVEIDASGTALVSLIALEAGALPMVDRLTLTRSLAGVENTLQVDTWLAGSDTESLVDFRNRVISIRRNRPQGGSISDYIAWSLDVQGIARVLVLSRQMGVILVYPVVAMTGEQRIPSEEKRRQLEEHLNQEDVAPLGVADVMVGIFHQLAIDIQVTMLYPNNPTLRNTITQAWQLYLWQRFPRQFMGQEEATETISEAEMLALAVSSGARQVEITLSIDKEIIPVYDLAYNEIATLGAVTWSI</sequence>